<dbReference type="OrthoDB" id="9768837at2"/>
<feature type="transmembrane region" description="Helical" evidence="6">
    <location>
        <begin position="361"/>
        <end position="383"/>
    </location>
</feature>
<evidence type="ECO:0000256" key="6">
    <source>
        <dbReference type="SAM" id="Phobius"/>
    </source>
</evidence>
<dbReference type="InterPro" id="IPR051449">
    <property type="entry name" value="ABC-2_transporter_component"/>
</dbReference>
<dbReference type="Proteomes" id="UP000187608">
    <property type="component" value="Unassembled WGS sequence"/>
</dbReference>
<dbReference type="PANTHER" id="PTHR30294:SF29">
    <property type="entry name" value="MULTIDRUG ABC TRANSPORTER PERMEASE YBHS-RELATED"/>
    <property type="match status" value="1"/>
</dbReference>
<evidence type="ECO:0000256" key="1">
    <source>
        <dbReference type="ARBA" id="ARBA00004651"/>
    </source>
</evidence>
<accession>A0A1N7JD99</accession>
<gene>
    <name evidence="8" type="ORF">SAMN05421687_10581</name>
</gene>
<feature type="domain" description="ABC-2 type transporter transmembrane" evidence="7">
    <location>
        <begin position="20"/>
        <end position="380"/>
    </location>
</feature>
<comment type="subcellular location">
    <subcellularLocation>
        <location evidence="1">Cell membrane</location>
        <topology evidence="1">Multi-pass membrane protein</topology>
    </subcellularLocation>
</comment>
<proteinExistence type="predicted"/>
<keyword evidence="4 6" id="KW-1133">Transmembrane helix</keyword>
<dbReference type="InterPro" id="IPR013525">
    <property type="entry name" value="ABC2_TM"/>
</dbReference>
<keyword evidence="5 6" id="KW-0472">Membrane</keyword>
<feature type="transmembrane region" description="Helical" evidence="6">
    <location>
        <begin position="20"/>
        <end position="38"/>
    </location>
</feature>
<feature type="transmembrane region" description="Helical" evidence="6">
    <location>
        <begin position="229"/>
        <end position="251"/>
    </location>
</feature>
<keyword evidence="9" id="KW-1185">Reference proteome</keyword>
<evidence type="ECO:0000313" key="8">
    <source>
        <dbReference type="EMBL" id="SIS47362.1"/>
    </source>
</evidence>
<evidence type="ECO:0000259" key="7">
    <source>
        <dbReference type="Pfam" id="PF12698"/>
    </source>
</evidence>
<sequence length="409" mass="44171">MNKFFVILSHTYTNRIKSRAFIITTLLTIAAILVMANIQTIMDTFQEEGSGESTTAIIAEEPVASALSSSITGGELYEGGEEEAKKAVLEGEYDGLLVVEEGENGLPEGHYYMDQFTSSSGAEVRQALQQVKATIAAEEQEISGEALSVISSPVSFETTALEEGAKSEEELNQARVIVYIMLFVMYLAVVMYGNIIATEVTTEKSSRVMEILISSVSPVTQMFAKITGVALVGVTQIGLFILAGFLGITFADDTEGSLIQMAGLSNPDWGVISYAVLFFLLGYFLYATLAAMLGSLVSRVEDAQQIVTPMMMLVIAAFFLAISALSTPEATYIIIASYIPFFTPFVMFTRMGVGDVALWETLVSLGLLVGTIFLLGIIGARIYRGGVLMYSSASLLKNVKEAMQLSKKE</sequence>
<feature type="transmembrane region" description="Helical" evidence="6">
    <location>
        <begin position="306"/>
        <end position="325"/>
    </location>
</feature>
<dbReference type="STRING" id="570947.SAMN05421687_10581"/>
<protein>
    <submittedName>
        <fullName evidence="8">ABC-2 type transport system permease protein</fullName>
    </submittedName>
</protein>
<feature type="transmembrane region" description="Helical" evidence="6">
    <location>
        <begin position="271"/>
        <end position="294"/>
    </location>
</feature>
<evidence type="ECO:0000256" key="2">
    <source>
        <dbReference type="ARBA" id="ARBA00022475"/>
    </source>
</evidence>
<reference evidence="9" key="1">
    <citation type="submission" date="2017-01" db="EMBL/GenBank/DDBJ databases">
        <authorList>
            <person name="Varghese N."/>
            <person name="Submissions S."/>
        </authorList>
    </citation>
    <scope>NUCLEOTIDE SEQUENCE [LARGE SCALE GENOMIC DNA]</scope>
    <source>
        <strain evidence="9">DSM 23127</strain>
    </source>
</reference>
<evidence type="ECO:0000256" key="4">
    <source>
        <dbReference type="ARBA" id="ARBA00022989"/>
    </source>
</evidence>
<evidence type="ECO:0000256" key="5">
    <source>
        <dbReference type="ARBA" id="ARBA00023136"/>
    </source>
</evidence>
<dbReference type="EMBL" id="FTOC01000005">
    <property type="protein sequence ID" value="SIS47362.1"/>
    <property type="molecule type" value="Genomic_DNA"/>
</dbReference>
<keyword evidence="3 6" id="KW-0812">Transmembrane</keyword>
<dbReference type="GO" id="GO:0140359">
    <property type="term" value="F:ABC-type transporter activity"/>
    <property type="evidence" value="ECO:0007669"/>
    <property type="project" value="InterPro"/>
</dbReference>
<keyword evidence="2" id="KW-1003">Cell membrane</keyword>
<dbReference type="GO" id="GO:0005886">
    <property type="term" value="C:plasma membrane"/>
    <property type="evidence" value="ECO:0007669"/>
    <property type="project" value="UniProtKB-SubCell"/>
</dbReference>
<dbReference type="AlphaFoldDB" id="A0A1N7JD99"/>
<dbReference type="RefSeq" id="WP_076558683.1">
    <property type="nucleotide sequence ID" value="NZ_FTOC01000005.1"/>
</dbReference>
<feature type="transmembrane region" description="Helical" evidence="6">
    <location>
        <begin position="176"/>
        <end position="197"/>
    </location>
</feature>
<evidence type="ECO:0000313" key="9">
    <source>
        <dbReference type="Proteomes" id="UP000187608"/>
    </source>
</evidence>
<dbReference type="Pfam" id="PF12698">
    <property type="entry name" value="ABC2_membrane_3"/>
    <property type="match status" value="1"/>
</dbReference>
<name>A0A1N7JD99_9BACI</name>
<evidence type="ECO:0000256" key="3">
    <source>
        <dbReference type="ARBA" id="ARBA00022692"/>
    </source>
</evidence>
<dbReference type="PANTHER" id="PTHR30294">
    <property type="entry name" value="MEMBRANE COMPONENT OF ABC TRANSPORTER YHHJ-RELATED"/>
    <property type="match status" value="1"/>
</dbReference>
<organism evidence="8 9">
    <name type="scientific">Salimicrobium flavidum</name>
    <dbReference type="NCBI Taxonomy" id="570947"/>
    <lineage>
        <taxon>Bacteria</taxon>
        <taxon>Bacillati</taxon>
        <taxon>Bacillota</taxon>
        <taxon>Bacilli</taxon>
        <taxon>Bacillales</taxon>
        <taxon>Bacillaceae</taxon>
        <taxon>Salimicrobium</taxon>
    </lineage>
</organism>
<feature type="transmembrane region" description="Helical" evidence="6">
    <location>
        <begin position="331"/>
        <end position="349"/>
    </location>
</feature>